<dbReference type="Proteomes" id="UP001163321">
    <property type="component" value="Chromosome 9"/>
</dbReference>
<evidence type="ECO:0000313" key="1">
    <source>
        <dbReference type="EMBL" id="KAI9905596.1"/>
    </source>
</evidence>
<comment type="caution">
    <text evidence="1">The sequence shown here is derived from an EMBL/GenBank/DDBJ whole genome shotgun (WGS) entry which is preliminary data.</text>
</comment>
<accession>A0ACC0VIF9</accession>
<evidence type="ECO:0000313" key="2">
    <source>
        <dbReference type="Proteomes" id="UP001163321"/>
    </source>
</evidence>
<keyword evidence="2" id="KW-1185">Reference proteome</keyword>
<reference evidence="1 2" key="1">
    <citation type="journal article" date="2022" name="bioRxiv">
        <title>The genome of the oomycete Peronosclerospora sorghi, a cosmopolitan pathogen of maize and sorghum, is inflated with dispersed pseudogenes.</title>
        <authorList>
            <person name="Fletcher K."/>
            <person name="Martin F."/>
            <person name="Isakeit T."/>
            <person name="Cavanaugh K."/>
            <person name="Magill C."/>
            <person name="Michelmore R."/>
        </authorList>
    </citation>
    <scope>NUCLEOTIDE SEQUENCE [LARGE SCALE GENOMIC DNA]</scope>
    <source>
        <strain evidence="1">P6</strain>
    </source>
</reference>
<gene>
    <name evidence="1" type="ORF">PsorP6_014206</name>
</gene>
<dbReference type="EMBL" id="CM047588">
    <property type="protein sequence ID" value="KAI9905596.1"/>
    <property type="molecule type" value="Genomic_DNA"/>
</dbReference>
<name>A0ACC0VIF9_9STRA</name>
<proteinExistence type="predicted"/>
<protein>
    <submittedName>
        <fullName evidence="1">Uncharacterized protein</fullName>
    </submittedName>
</protein>
<sequence>MTPKLEYLQRYLSVSGGEPAEKKRVKKVKKATKAKPAALTTCVVDADDTWEDSAPSKEEIEKKWEMDAAEEEMPVLVAVDGSELVEEDLPVYVDSDTYLQFQGRNTRGKAAQDDDLSPPRKKDEAVGEEDTEKLVSSWRREDPSPSRRGADEANATSTGQKRDSDECSKKKEVSLRRRSGREQCRESDEQSGDASPPRRRARRDGATDSSGGTKSMPTSTRQSQGVEEQVESRVERDTIRGQKDDDVSPPRRSRHMKSRSSPRHGQSQSRSPALSARQHRKVEDASSARRSRHVNDSFKPASELPTASDRHRRVDSLGRDIPPCSSSNETRTLSSEEDSRPYQRNDGSKSERRRKRRNRSRSRSRCRSLSRNRSRRAHESTPRRKRRQSRSRSPRTQRRASRSSSARRRRSPKRSRERGSEPRKRSRDRRSASARSRRTVKREQASPRRKHSSDRIYAARDSASSCRRSCSRSNSPEHGSPPSENDDGWVGGHKTRPDAHSEVTAEKSRDSKRASRESAGTPNGKDSVLQEQEEKRAGLFTAAEFDRQRKLVAKQQDVLRTVPASALGAHAETVYRDKRGRKLDMLNELVRQQEVLAGKRQREEREEYEWGTGHVQKRARQSQHDLLEQMKTTPFARYDDDEALERERRARVRAFDPMHSTFFHNYRVDEGKSKGKSKKHEKKRTRKPTYAGPPAPPNRFGIVPGYRWDGVVRGINWEEKILMRQNGNAAANEEAYKYAVADM</sequence>
<organism evidence="1 2">
    <name type="scientific">Peronosclerospora sorghi</name>
    <dbReference type="NCBI Taxonomy" id="230839"/>
    <lineage>
        <taxon>Eukaryota</taxon>
        <taxon>Sar</taxon>
        <taxon>Stramenopiles</taxon>
        <taxon>Oomycota</taxon>
        <taxon>Peronosporomycetes</taxon>
        <taxon>Peronosporales</taxon>
        <taxon>Peronosporaceae</taxon>
        <taxon>Peronosclerospora</taxon>
    </lineage>
</organism>